<dbReference type="EMBL" id="VUJU01013329">
    <property type="protein sequence ID" value="KAF0705168.1"/>
    <property type="molecule type" value="Genomic_DNA"/>
</dbReference>
<evidence type="ECO:0000313" key="1">
    <source>
        <dbReference type="EMBL" id="KAF0705168.1"/>
    </source>
</evidence>
<sequence>SEKYLQHLVVLKSAVLEDLHKCLDDLTDFKQHKPLPLAKAQPGIGKTYVGYTVMDDLSTFSANTTGQLDVLWHDRDTLGVDGAQVGVFEKTDQVRFAGLLQCHNGRALETQIGLEVLGDFTHK</sequence>
<accession>A0A6G0VQ83</accession>
<dbReference type="Proteomes" id="UP000478052">
    <property type="component" value="Unassembled WGS sequence"/>
</dbReference>
<evidence type="ECO:0000313" key="2">
    <source>
        <dbReference type="Proteomes" id="UP000478052"/>
    </source>
</evidence>
<comment type="caution">
    <text evidence="1">The sequence shown here is derived from an EMBL/GenBank/DDBJ whole genome shotgun (WGS) entry which is preliminary data.</text>
</comment>
<feature type="non-terminal residue" evidence="1">
    <location>
        <position position="123"/>
    </location>
</feature>
<gene>
    <name evidence="1" type="ORF">FWK35_00035029</name>
</gene>
<feature type="non-terminal residue" evidence="1">
    <location>
        <position position="1"/>
    </location>
</feature>
<proteinExistence type="predicted"/>
<name>A0A6G0VQ83_APHCR</name>
<keyword evidence="2" id="KW-1185">Reference proteome</keyword>
<dbReference type="OrthoDB" id="8963520at2759"/>
<protein>
    <submittedName>
        <fullName evidence="1">Uncharacterized protein</fullName>
    </submittedName>
</protein>
<organism evidence="1 2">
    <name type="scientific">Aphis craccivora</name>
    <name type="common">Cowpea aphid</name>
    <dbReference type="NCBI Taxonomy" id="307492"/>
    <lineage>
        <taxon>Eukaryota</taxon>
        <taxon>Metazoa</taxon>
        <taxon>Ecdysozoa</taxon>
        <taxon>Arthropoda</taxon>
        <taxon>Hexapoda</taxon>
        <taxon>Insecta</taxon>
        <taxon>Pterygota</taxon>
        <taxon>Neoptera</taxon>
        <taxon>Paraneoptera</taxon>
        <taxon>Hemiptera</taxon>
        <taxon>Sternorrhyncha</taxon>
        <taxon>Aphidomorpha</taxon>
        <taxon>Aphidoidea</taxon>
        <taxon>Aphididae</taxon>
        <taxon>Aphidini</taxon>
        <taxon>Aphis</taxon>
        <taxon>Aphis</taxon>
    </lineage>
</organism>
<dbReference type="AlphaFoldDB" id="A0A6G0VQ83"/>
<reference evidence="1 2" key="1">
    <citation type="submission" date="2019-08" db="EMBL/GenBank/DDBJ databases">
        <title>Whole genome of Aphis craccivora.</title>
        <authorList>
            <person name="Voronova N.V."/>
            <person name="Shulinski R.S."/>
            <person name="Bandarenka Y.V."/>
            <person name="Zhorov D.G."/>
            <person name="Warner D."/>
        </authorList>
    </citation>
    <scope>NUCLEOTIDE SEQUENCE [LARGE SCALE GENOMIC DNA]</scope>
    <source>
        <strain evidence="1">180601</strain>
        <tissue evidence="1">Whole Body</tissue>
    </source>
</reference>